<dbReference type="PANTHER" id="PTHR42743">
    <property type="entry name" value="AMINO-ACID AMINOTRANSFERASE"/>
    <property type="match status" value="1"/>
</dbReference>
<dbReference type="GO" id="GO:0008696">
    <property type="term" value="F:4-amino-4-deoxychorismate lyase activity"/>
    <property type="evidence" value="ECO:0007669"/>
    <property type="project" value="UniProtKB-EC"/>
</dbReference>
<gene>
    <name evidence="2" type="ORF">SCNU_16418</name>
</gene>
<reference evidence="2 3" key="1">
    <citation type="journal article" date="2011" name="J. Bacteriol.">
        <title>Draft Genome Sequence of Gordonia neofelifaecis NRRL B-59395, a Cholesterol-Degrading Actinomycete.</title>
        <authorList>
            <person name="Ge F."/>
            <person name="Li W."/>
            <person name="Chen G."/>
            <person name="Liu Y."/>
            <person name="Zhang G."/>
            <person name="Yong B."/>
            <person name="Wang Q."/>
            <person name="Wang N."/>
            <person name="Huang Z."/>
            <person name="Li W."/>
            <person name="Wang J."/>
            <person name="Wu C."/>
            <person name="Xie Q."/>
            <person name="Liu G."/>
        </authorList>
    </citation>
    <scope>NUCLEOTIDE SEQUENCE [LARGE SCALE GENOMIC DNA]</scope>
    <source>
        <strain evidence="2 3">NRRL B-59395</strain>
    </source>
</reference>
<dbReference type="InterPro" id="IPR036038">
    <property type="entry name" value="Aminotransferase-like"/>
</dbReference>
<organism evidence="2 3">
    <name type="scientific">Gordonia neofelifaecis NRRL B-59395</name>
    <dbReference type="NCBI Taxonomy" id="644548"/>
    <lineage>
        <taxon>Bacteria</taxon>
        <taxon>Bacillati</taxon>
        <taxon>Actinomycetota</taxon>
        <taxon>Actinomycetes</taxon>
        <taxon>Mycobacteriales</taxon>
        <taxon>Gordoniaceae</taxon>
        <taxon>Gordonia</taxon>
    </lineage>
</organism>
<dbReference type="Gene3D" id="3.30.470.10">
    <property type="match status" value="1"/>
</dbReference>
<comment type="caution">
    <text evidence="2">The sequence shown here is derived from an EMBL/GenBank/DDBJ whole genome shotgun (WGS) entry which is preliminary data.</text>
</comment>
<dbReference type="Gene3D" id="3.20.10.10">
    <property type="entry name" value="D-amino Acid Aminotransferase, subunit A, domain 2"/>
    <property type="match status" value="1"/>
</dbReference>
<dbReference type="InterPro" id="IPR043132">
    <property type="entry name" value="BCAT-like_C"/>
</dbReference>
<dbReference type="GO" id="GO:0005829">
    <property type="term" value="C:cytosol"/>
    <property type="evidence" value="ECO:0007669"/>
    <property type="project" value="TreeGrafter"/>
</dbReference>
<dbReference type="RefSeq" id="WP_009680479.1">
    <property type="nucleotide sequence ID" value="NZ_AEUD01000016.1"/>
</dbReference>
<dbReference type="Proteomes" id="UP000035065">
    <property type="component" value="Unassembled WGS sequence"/>
</dbReference>
<comment type="similarity">
    <text evidence="1">Belongs to the class-IV pyridoxal-phosphate-dependent aminotransferase family.</text>
</comment>
<evidence type="ECO:0000256" key="1">
    <source>
        <dbReference type="ARBA" id="ARBA00009320"/>
    </source>
</evidence>
<dbReference type="NCBIfam" id="NF005886">
    <property type="entry name" value="PRK07849.1-1"/>
    <property type="match status" value="1"/>
</dbReference>
<dbReference type="InterPro" id="IPR050571">
    <property type="entry name" value="Class-IV_PLP-Dep_Aminotrnsfr"/>
</dbReference>
<dbReference type="SUPFAM" id="SSF56752">
    <property type="entry name" value="D-aminoacid aminotransferase-like PLP-dependent enzymes"/>
    <property type="match status" value="1"/>
</dbReference>
<keyword evidence="3" id="KW-1185">Reference proteome</keyword>
<protein>
    <submittedName>
        <fullName evidence="2">4-amino-4-deoxychorismate lyase</fullName>
        <ecNumber evidence="2">4.1.3.38</ecNumber>
    </submittedName>
</protein>
<dbReference type="OrthoDB" id="3199344at2"/>
<sequence length="284" mass="30616">MSFVLVSAEARVLEPDSPILHADDRGIVHGDGLFETMLVRDGRVCGLDRHLDRLARSAPIAGLAVPDRAQLIAMVDAGLSRWRESYDGEGMLRLVVTKGREHDPRAEPTRYLTIAPVPERVAAARRDGVRAVTLPTAYEPGLAARAPWLLADVKSLSYAVNMAALRHVREIGVDDAIFVSTTGTVLEGPRGSVVAVIDGGLVTPMRDDGVLPGTTQAALFDLAAREGIKTSERVLTVPELYAADEVWLVSSVTLAARVRQLDGRELDCRNVIGVADWVRRSAGS</sequence>
<accession>F1YN58</accession>
<dbReference type="eggNOG" id="COG0115">
    <property type="taxonomic scope" value="Bacteria"/>
</dbReference>
<dbReference type="EMBL" id="AEUD01000016">
    <property type="protein sequence ID" value="EGD53863.1"/>
    <property type="molecule type" value="Genomic_DNA"/>
</dbReference>
<dbReference type="NCBIfam" id="NF005887">
    <property type="entry name" value="PRK07849.1-2"/>
    <property type="match status" value="1"/>
</dbReference>
<keyword evidence="2" id="KW-0456">Lyase</keyword>
<dbReference type="EC" id="4.1.3.38" evidence="2"/>
<dbReference type="InterPro" id="IPR043131">
    <property type="entry name" value="BCAT-like_N"/>
</dbReference>
<dbReference type="InterPro" id="IPR001544">
    <property type="entry name" value="Aminotrans_IV"/>
</dbReference>
<proteinExistence type="inferred from homology"/>
<dbReference type="GO" id="GO:0046394">
    <property type="term" value="P:carboxylic acid biosynthetic process"/>
    <property type="evidence" value="ECO:0007669"/>
    <property type="project" value="UniProtKB-ARBA"/>
</dbReference>
<dbReference type="STRING" id="644548.SCNU_16418"/>
<evidence type="ECO:0000313" key="3">
    <source>
        <dbReference type="Proteomes" id="UP000035065"/>
    </source>
</evidence>
<dbReference type="Pfam" id="PF01063">
    <property type="entry name" value="Aminotran_4"/>
    <property type="match status" value="1"/>
</dbReference>
<dbReference type="PANTHER" id="PTHR42743:SF11">
    <property type="entry name" value="AMINODEOXYCHORISMATE LYASE"/>
    <property type="match status" value="1"/>
</dbReference>
<name>F1YN58_9ACTN</name>
<dbReference type="AlphaFoldDB" id="F1YN58"/>
<evidence type="ECO:0000313" key="2">
    <source>
        <dbReference type="EMBL" id="EGD53863.1"/>
    </source>
</evidence>